<evidence type="ECO:0000313" key="4">
    <source>
        <dbReference type="EMBL" id="CAD1836701.1"/>
    </source>
</evidence>
<evidence type="ECO:0000256" key="3">
    <source>
        <dbReference type="SAM" id="MobiDB-lite"/>
    </source>
</evidence>
<proteinExistence type="predicted"/>
<feature type="compositionally biased region" description="Low complexity" evidence="3">
    <location>
        <begin position="165"/>
        <end position="177"/>
    </location>
</feature>
<dbReference type="SUPFAM" id="SSF50978">
    <property type="entry name" value="WD40 repeat-like"/>
    <property type="match status" value="1"/>
</dbReference>
<accession>A0A6V7Q0Z3</accession>
<keyword evidence="2" id="KW-0677">Repeat</keyword>
<name>A0A6V7Q0Z3_ANACO</name>
<dbReference type="AlphaFoldDB" id="A0A6V7Q0Z3"/>
<dbReference type="PANTHER" id="PTHR19919">
    <property type="entry name" value="WD REPEAT CONTAINING PROTEIN"/>
    <property type="match status" value="1"/>
</dbReference>
<dbReference type="InterPro" id="IPR036322">
    <property type="entry name" value="WD40_repeat_dom_sf"/>
</dbReference>
<feature type="compositionally biased region" description="Pro residues" evidence="3">
    <location>
        <begin position="387"/>
        <end position="397"/>
    </location>
</feature>
<reference evidence="4" key="1">
    <citation type="submission" date="2020-07" db="EMBL/GenBank/DDBJ databases">
        <authorList>
            <person name="Lin J."/>
        </authorList>
    </citation>
    <scope>NUCLEOTIDE SEQUENCE</scope>
</reference>
<feature type="compositionally biased region" description="Acidic residues" evidence="3">
    <location>
        <begin position="127"/>
        <end position="142"/>
    </location>
</feature>
<feature type="region of interest" description="Disordered" evidence="3">
    <location>
        <begin position="120"/>
        <end position="228"/>
    </location>
</feature>
<protein>
    <submittedName>
        <fullName evidence="4">Uncharacterized protein</fullName>
    </submittedName>
</protein>
<feature type="region of interest" description="Disordered" evidence="3">
    <location>
        <begin position="1"/>
        <end position="20"/>
    </location>
</feature>
<feature type="compositionally biased region" description="Low complexity" evidence="3">
    <location>
        <begin position="186"/>
        <end position="216"/>
    </location>
</feature>
<evidence type="ECO:0000256" key="2">
    <source>
        <dbReference type="ARBA" id="ARBA00022737"/>
    </source>
</evidence>
<keyword evidence="1" id="KW-0853">WD repeat</keyword>
<organism evidence="4">
    <name type="scientific">Ananas comosus var. bracteatus</name>
    <name type="common">red pineapple</name>
    <dbReference type="NCBI Taxonomy" id="296719"/>
    <lineage>
        <taxon>Eukaryota</taxon>
        <taxon>Viridiplantae</taxon>
        <taxon>Streptophyta</taxon>
        <taxon>Embryophyta</taxon>
        <taxon>Tracheophyta</taxon>
        <taxon>Spermatophyta</taxon>
        <taxon>Magnoliopsida</taxon>
        <taxon>Liliopsida</taxon>
        <taxon>Poales</taxon>
        <taxon>Bromeliaceae</taxon>
        <taxon>Bromelioideae</taxon>
        <taxon>Ananas</taxon>
    </lineage>
</organism>
<dbReference type="InterPro" id="IPR045159">
    <property type="entry name" value="DCAF7-like"/>
</dbReference>
<evidence type="ECO:0000256" key="1">
    <source>
        <dbReference type="ARBA" id="ARBA00022574"/>
    </source>
</evidence>
<gene>
    <name evidence="4" type="ORF">CB5_LOCUS19912</name>
</gene>
<feature type="compositionally biased region" description="Low complexity" evidence="3">
    <location>
        <begin position="355"/>
        <end position="386"/>
    </location>
</feature>
<feature type="region of interest" description="Disordered" evidence="3">
    <location>
        <begin position="332"/>
        <end position="425"/>
    </location>
</feature>
<feature type="compositionally biased region" description="Low complexity" evidence="3">
    <location>
        <begin position="398"/>
        <end position="425"/>
    </location>
</feature>
<sequence length="508" mass="54315">MGGGERERERDGGEEEQQKRSEIYTYEAGWHIYAMNWSVRRDKRYRLSIASLLEQYSNRVEIVQLDDATGDIRADPALAFDHPYPPTKSMFVPDRDCLRPDLLATSADFLRIWQIHDDDGGGPDHDHDDDDGDGDGDGDDDNNNNNNGRDEDDDEDDGAAVTADNNNNSNSNSNSNSSRKHKHKQQQQQQQSSKNNHSSSNKKSGGAAGTTTVRAGRGARGAGVRRGRGFGWAAGGAAGGAEREPELGVLRAADVVRLERGGAAAGGDVVDRHDVHDLGHRAGGGGHAADRARQGGVRHRVGGVGVFASVSADGSVRVFDLRDKEHSTIIYESADPAPPTPRWCASAGTSRTRATWPPSSWTAPRSSSSTSASPPSPSSSSTATRPPSTPSPGPPTAPATSAPPATTPRPSSGTSPPWAPTTTTTTLSTLRPVRAAAVAAASTHPRLHGRGRDRAAPVVLHPARLGRHRLRQQAPDPPRLTAPSLSLIRPSRKMRFCRHREKIQGMVI</sequence>
<dbReference type="EMBL" id="LR862131">
    <property type="protein sequence ID" value="CAD1836701.1"/>
    <property type="molecule type" value="Genomic_DNA"/>
</dbReference>